<dbReference type="Proteomes" id="UP001597231">
    <property type="component" value="Unassembled WGS sequence"/>
</dbReference>
<dbReference type="RefSeq" id="WP_381482278.1">
    <property type="nucleotide sequence ID" value="NZ_JBHTLT010000127.1"/>
</dbReference>
<evidence type="ECO:0000313" key="2">
    <source>
        <dbReference type="Proteomes" id="UP001597231"/>
    </source>
</evidence>
<comment type="caution">
    <text evidence="1">The sequence shown here is derived from an EMBL/GenBank/DDBJ whole genome shotgun (WGS) entry which is preliminary data.</text>
</comment>
<proteinExistence type="predicted"/>
<name>A0ABW3U202_9BACL</name>
<protein>
    <submittedName>
        <fullName evidence="1">Uncharacterized protein</fullName>
    </submittedName>
</protein>
<sequence length="131" mass="14855">MTEKVKITQRQLDLIKRGASKANLLEGHAKGGYKNNAYDELLKIPLADFVRVLYEPYSYEVEEEIKAEQERQAWAKIGRRVGEFRDGDLGISEHGNYIDTPSILKARYELGQLRGFYPAESLISFGGGEDD</sequence>
<organism evidence="1 2">
    <name type="scientific">Sporosarcina contaminans</name>
    <dbReference type="NCBI Taxonomy" id="633403"/>
    <lineage>
        <taxon>Bacteria</taxon>
        <taxon>Bacillati</taxon>
        <taxon>Bacillota</taxon>
        <taxon>Bacilli</taxon>
        <taxon>Bacillales</taxon>
        <taxon>Caryophanaceae</taxon>
        <taxon>Sporosarcina</taxon>
    </lineage>
</organism>
<reference evidence="2" key="1">
    <citation type="journal article" date="2019" name="Int. J. Syst. Evol. Microbiol.">
        <title>The Global Catalogue of Microorganisms (GCM) 10K type strain sequencing project: providing services to taxonomists for standard genome sequencing and annotation.</title>
        <authorList>
            <consortium name="The Broad Institute Genomics Platform"/>
            <consortium name="The Broad Institute Genome Sequencing Center for Infectious Disease"/>
            <person name="Wu L."/>
            <person name="Ma J."/>
        </authorList>
    </citation>
    <scope>NUCLEOTIDE SEQUENCE [LARGE SCALE GENOMIC DNA]</scope>
    <source>
        <strain evidence="2">CCUG 53915</strain>
    </source>
</reference>
<accession>A0ABW3U202</accession>
<gene>
    <name evidence="1" type="ORF">ACFQ38_16365</name>
</gene>
<keyword evidence="2" id="KW-1185">Reference proteome</keyword>
<dbReference type="EMBL" id="JBHTLT010000127">
    <property type="protein sequence ID" value="MFD1206672.1"/>
    <property type="molecule type" value="Genomic_DNA"/>
</dbReference>
<evidence type="ECO:0000313" key="1">
    <source>
        <dbReference type="EMBL" id="MFD1206672.1"/>
    </source>
</evidence>